<sequence>MPCRSNSATAANLTETSQLLKRYYSTKVFAQSPAHSQFLLLFYGTIRRRRSYGFTCPPRHGSETRRAVTGPITNFAPGFEPGASGCATEYANHYYRGSCNISHHSVYTNLIIST</sequence>
<evidence type="ECO:0000313" key="1">
    <source>
        <dbReference type="EMBL" id="CAH0717321.1"/>
    </source>
</evidence>
<reference evidence="1" key="1">
    <citation type="submission" date="2021-12" db="EMBL/GenBank/DDBJ databases">
        <authorList>
            <person name="Martin H S."/>
        </authorList>
    </citation>
    <scope>NUCLEOTIDE SEQUENCE</scope>
</reference>
<dbReference type="EMBL" id="OV170232">
    <property type="protein sequence ID" value="CAH0717321.1"/>
    <property type="molecule type" value="Genomic_DNA"/>
</dbReference>
<accession>A0A8J9UBF8</accession>
<evidence type="ECO:0000313" key="2">
    <source>
        <dbReference type="Proteomes" id="UP000838878"/>
    </source>
</evidence>
<keyword evidence="2" id="KW-1185">Reference proteome</keyword>
<gene>
    <name evidence="1" type="ORF">BINO364_LOCUS3939</name>
</gene>
<proteinExistence type="predicted"/>
<name>A0A8J9UBF8_9NEOP</name>
<dbReference type="Proteomes" id="UP000838878">
    <property type="component" value="Chromosome 12"/>
</dbReference>
<organism evidence="1 2">
    <name type="scientific">Brenthis ino</name>
    <name type="common">lesser marbled fritillary</name>
    <dbReference type="NCBI Taxonomy" id="405034"/>
    <lineage>
        <taxon>Eukaryota</taxon>
        <taxon>Metazoa</taxon>
        <taxon>Ecdysozoa</taxon>
        <taxon>Arthropoda</taxon>
        <taxon>Hexapoda</taxon>
        <taxon>Insecta</taxon>
        <taxon>Pterygota</taxon>
        <taxon>Neoptera</taxon>
        <taxon>Endopterygota</taxon>
        <taxon>Lepidoptera</taxon>
        <taxon>Glossata</taxon>
        <taxon>Ditrysia</taxon>
        <taxon>Papilionoidea</taxon>
        <taxon>Nymphalidae</taxon>
        <taxon>Heliconiinae</taxon>
        <taxon>Argynnini</taxon>
        <taxon>Brenthis</taxon>
    </lineage>
</organism>
<dbReference type="AlphaFoldDB" id="A0A8J9UBF8"/>
<protein>
    <submittedName>
        <fullName evidence="1">Uncharacterized protein</fullName>
    </submittedName>
</protein>
<feature type="non-terminal residue" evidence="1">
    <location>
        <position position="114"/>
    </location>
</feature>